<gene>
    <name evidence="3" type="ORF">T459_14151</name>
</gene>
<keyword evidence="4" id="KW-1185">Reference proteome</keyword>
<accession>A0A2G2ZGL0</accession>
<evidence type="ECO:0000256" key="1">
    <source>
        <dbReference type="SAM" id="MobiDB-lite"/>
    </source>
</evidence>
<evidence type="ECO:0000259" key="2">
    <source>
        <dbReference type="PROSITE" id="PS51277"/>
    </source>
</evidence>
<evidence type="ECO:0000313" key="3">
    <source>
        <dbReference type="EMBL" id="PHT81136.1"/>
    </source>
</evidence>
<dbReference type="OrthoDB" id="1730989at2759"/>
<dbReference type="InterPro" id="IPR044816">
    <property type="entry name" value="BURP"/>
</dbReference>
<dbReference type="Gramene" id="PHT81136">
    <property type="protein sequence ID" value="PHT81136"/>
    <property type="gene ID" value="T459_14151"/>
</dbReference>
<evidence type="ECO:0000313" key="4">
    <source>
        <dbReference type="Proteomes" id="UP000222542"/>
    </source>
</evidence>
<dbReference type="STRING" id="4072.A0A2G2ZGL0"/>
<reference evidence="3 4" key="2">
    <citation type="journal article" date="2017" name="Genome Biol.">
        <title>New reference genome sequences of hot pepper reveal the massive evolution of plant disease-resistance genes by retroduplication.</title>
        <authorList>
            <person name="Kim S."/>
            <person name="Park J."/>
            <person name="Yeom S.I."/>
            <person name="Kim Y.M."/>
            <person name="Seo E."/>
            <person name="Kim K.T."/>
            <person name="Kim M.S."/>
            <person name="Lee J.M."/>
            <person name="Cheong K."/>
            <person name="Shin H.S."/>
            <person name="Kim S.B."/>
            <person name="Han K."/>
            <person name="Lee J."/>
            <person name="Park M."/>
            <person name="Lee H.A."/>
            <person name="Lee H.Y."/>
            <person name="Lee Y."/>
            <person name="Oh S."/>
            <person name="Lee J.H."/>
            <person name="Choi E."/>
            <person name="Choi E."/>
            <person name="Lee S.E."/>
            <person name="Jeon J."/>
            <person name="Kim H."/>
            <person name="Choi G."/>
            <person name="Song H."/>
            <person name="Lee J."/>
            <person name="Lee S.C."/>
            <person name="Kwon J.K."/>
            <person name="Lee H.Y."/>
            <person name="Koo N."/>
            <person name="Hong Y."/>
            <person name="Kim R.W."/>
            <person name="Kang W.H."/>
            <person name="Huh J.H."/>
            <person name="Kang B.C."/>
            <person name="Yang T.J."/>
            <person name="Lee Y.H."/>
            <person name="Bennetzen J.L."/>
            <person name="Choi D."/>
        </authorList>
    </citation>
    <scope>NUCLEOTIDE SEQUENCE [LARGE SCALE GENOMIC DNA]</scope>
    <source>
        <strain evidence="4">cv. CM334</strain>
    </source>
</reference>
<dbReference type="EMBL" id="AYRZ02000005">
    <property type="protein sequence ID" value="PHT81136.1"/>
    <property type="molecule type" value="Genomic_DNA"/>
</dbReference>
<protein>
    <recommendedName>
        <fullName evidence="2">BURP domain-containing protein</fullName>
    </recommendedName>
</protein>
<dbReference type="PROSITE" id="PS51277">
    <property type="entry name" value="BURP"/>
    <property type="match status" value="1"/>
</dbReference>
<dbReference type="PANTHER" id="PTHR31236">
    <property type="entry name" value="BURP DOMAIN PROTEIN USPL1-LIKE"/>
    <property type="match status" value="1"/>
</dbReference>
<comment type="caution">
    <text evidence="3">The sequence shown here is derived from an EMBL/GenBank/DDBJ whole genome shotgun (WGS) entry which is preliminary data.</text>
</comment>
<name>A0A2G2ZGL0_CAPAN</name>
<proteinExistence type="predicted"/>
<dbReference type="InterPro" id="IPR004873">
    <property type="entry name" value="BURP_dom"/>
</dbReference>
<dbReference type="AlphaFoldDB" id="A0A2G2ZGL0"/>
<feature type="domain" description="BURP" evidence="2">
    <location>
        <begin position="47"/>
        <end position="176"/>
    </location>
</feature>
<dbReference type="Proteomes" id="UP000222542">
    <property type="component" value="Unassembled WGS sequence"/>
</dbReference>
<reference evidence="3 4" key="1">
    <citation type="journal article" date="2014" name="Nat. Genet.">
        <title>Genome sequence of the hot pepper provides insights into the evolution of pungency in Capsicum species.</title>
        <authorList>
            <person name="Kim S."/>
            <person name="Park M."/>
            <person name="Yeom S.I."/>
            <person name="Kim Y.M."/>
            <person name="Lee J.M."/>
            <person name="Lee H.A."/>
            <person name="Seo E."/>
            <person name="Choi J."/>
            <person name="Cheong K."/>
            <person name="Kim K.T."/>
            <person name="Jung K."/>
            <person name="Lee G.W."/>
            <person name="Oh S.K."/>
            <person name="Bae C."/>
            <person name="Kim S.B."/>
            <person name="Lee H.Y."/>
            <person name="Kim S.Y."/>
            <person name="Kim M.S."/>
            <person name="Kang B.C."/>
            <person name="Jo Y.D."/>
            <person name="Yang H.B."/>
            <person name="Jeong H.J."/>
            <person name="Kang W.H."/>
            <person name="Kwon J.K."/>
            <person name="Shin C."/>
            <person name="Lim J.Y."/>
            <person name="Park J.H."/>
            <person name="Huh J.H."/>
            <person name="Kim J.S."/>
            <person name="Kim B.D."/>
            <person name="Cohen O."/>
            <person name="Paran I."/>
            <person name="Suh M.C."/>
            <person name="Lee S.B."/>
            <person name="Kim Y.K."/>
            <person name="Shin Y."/>
            <person name="Noh S.J."/>
            <person name="Park J."/>
            <person name="Seo Y.S."/>
            <person name="Kwon S.Y."/>
            <person name="Kim H.A."/>
            <person name="Park J.M."/>
            <person name="Kim H.J."/>
            <person name="Choi S.B."/>
            <person name="Bosland P.W."/>
            <person name="Reeves G."/>
            <person name="Jo S.H."/>
            <person name="Lee B.W."/>
            <person name="Cho H.T."/>
            <person name="Choi H.S."/>
            <person name="Lee M.S."/>
            <person name="Yu Y."/>
            <person name="Do Choi Y."/>
            <person name="Park B.S."/>
            <person name="van Deynze A."/>
            <person name="Ashrafi H."/>
            <person name="Hill T."/>
            <person name="Kim W.T."/>
            <person name="Pai H.S."/>
            <person name="Ahn H.K."/>
            <person name="Yeam I."/>
            <person name="Giovannoni J.J."/>
            <person name="Rose J.K."/>
            <person name="Sorensen I."/>
            <person name="Lee S.J."/>
            <person name="Kim R.W."/>
            <person name="Choi I.Y."/>
            <person name="Choi B.S."/>
            <person name="Lim J.S."/>
            <person name="Lee Y.H."/>
            <person name="Choi D."/>
        </authorList>
    </citation>
    <scope>NUCLEOTIDE SEQUENCE [LARGE SCALE GENOMIC DNA]</scope>
    <source>
        <strain evidence="4">cv. CM334</strain>
    </source>
</reference>
<organism evidence="3 4">
    <name type="scientific">Capsicum annuum</name>
    <name type="common">Capsicum pepper</name>
    <dbReference type="NCBI Taxonomy" id="4072"/>
    <lineage>
        <taxon>Eukaryota</taxon>
        <taxon>Viridiplantae</taxon>
        <taxon>Streptophyta</taxon>
        <taxon>Embryophyta</taxon>
        <taxon>Tracheophyta</taxon>
        <taxon>Spermatophyta</taxon>
        <taxon>Magnoliopsida</taxon>
        <taxon>eudicotyledons</taxon>
        <taxon>Gunneridae</taxon>
        <taxon>Pentapetalae</taxon>
        <taxon>asterids</taxon>
        <taxon>lamiids</taxon>
        <taxon>Solanales</taxon>
        <taxon>Solanaceae</taxon>
        <taxon>Solanoideae</taxon>
        <taxon>Capsiceae</taxon>
        <taxon>Capsicum</taxon>
    </lineage>
</organism>
<feature type="region of interest" description="Disordered" evidence="1">
    <location>
        <begin position="1"/>
        <end position="22"/>
    </location>
</feature>
<dbReference type="Pfam" id="PF03181">
    <property type="entry name" value="BURP"/>
    <property type="match status" value="1"/>
</dbReference>
<sequence>MVEGNSQLPPQFYKQGAEDNHQRALKENEQIDSSSHMDHVHPSLRSFFLIDELKLGKAITVSFPRRDFSSSLQFLPKEVANSIPFSLKELPNLLQRLLFSKDTPQATAMEVTLRICEDSPIKGETKYCATSVRGGNARFCARNLGRKNTTNFSEDSNTLLLQNYTILDAPQDVAAP</sequence>
<dbReference type="PANTHER" id="PTHR31236:SF68">
    <property type="entry name" value="BURP DOMAIN-CONTAINING PROTEIN"/>
    <property type="match status" value="1"/>
</dbReference>